<dbReference type="PANTHER" id="PTHR43194:SF2">
    <property type="entry name" value="PEROXISOMAL MEMBRANE PROTEIN LPX1"/>
    <property type="match status" value="1"/>
</dbReference>
<organism evidence="2 3">
    <name type="scientific">Phytomonospora endophytica</name>
    <dbReference type="NCBI Taxonomy" id="714109"/>
    <lineage>
        <taxon>Bacteria</taxon>
        <taxon>Bacillati</taxon>
        <taxon>Actinomycetota</taxon>
        <taxon>Actinomycetes</taxon>
        <taxon>Micromonosporales</taxon>
        <taxon>Micromonosporaceae</taxon>
        <taxon>Phytomonospora</taxon>
    </lineage>
</organism>
<dbReference type="PANTHER" id="PTHR43194">
    <property type="entry name" value="HYDROLASE ALPHA/BETA FOLD FAMILY"/>
    <property type="match status" value="1"/>
</dbReference>
<evidence type="ECO:0000313" key="3">
    <source>
        <dbReference type="Proteomes" id="UP000548476"/>
    </source>
</evidence>
<dbReference type="InterPro" id="IPR000073">
    <property type="entry name" value="AB_hydrolase_1"/>
</dbReference>
<feature type="domain" description="AB hydrolase-1" evidence="1">
    <location>
        <begin position="57"/>
        <end position="271"/>
    </location>
</feature>
<dbReference type="Proteomes" id="UP000548476">
    <property type="component" value="Unassembled WGS sequence"/>
</dbReference>
<dbReference type="Pfam" id="PF12697">
    <property type="entry name" value="Abhydrolase_6"/>
    <property type="match status" value="1"/>
</dbReference>
<dbReference type="RefSeq" id="WP_184788294.1">
    <property type="nucleotide sequence ID" value="NZ_BONT01000003.1"/>
</dbReference>
<dbReference type="AlphaFoldDB" id="A0A841FPF6"/>
<keyword evidence="3" id="KW-1185">Reference proteome</keyword>
<dbReference type="InterPro" id="IPR050228">
    <property type="entry name" value="Carboxylesterase_BioH"/>
</dbReference>
<dbReference type="GO" id="GO:0003824">
    <property type="term" value="F:catalytic activity"/>
    <property type="evidence" value="ECO:0007669"/>
    <property type="project" value="UniProtKB-ARBA"/>
</dbReference>
<comment type="caution">
    <text evidence="2">The sequence shown here is derived from an EMBL/GenBank/DDBJ whole genome shotgun (WGS) entry which is preliminary data.</text>
</comment>
<reference evidence="2 3" key="1">
    <citation type="submission" date="2020-08" db="EMBL/GenBank/DDBJ databases">
        <title>Genomic Encyclopedia of Type Strains, Phase IV (KMG-IV): sequencing the most valuable type-strain genomes for metagenomic binning, comparative biology and taxonomic classification.</title>
        <authorList>
            <person name="Goeker M."/>
        </authorList>
    </citation>
    <scope>NUCLEOTIDE SEQUENCE [LARGE SCALE GENOMIC DNA]</scope>
    <source>
        <strain evidence="2 3">YIM 65646</strain>
    </source>
</reference>
<sequence>MAGRQLWTLRRVAARGVEIAFRDTGAAAPGELLGWDDPGALPPEISSKADEWHGVPVVLLHGLSGDGRGWTDFARRLAVAGRRAIVPDLRGHGHSGRADDYTFAAFRDDILDLLDELGVEHADLVGHSLGGHVASMVAQERPKLVRRLVIEESPPPPRNEDEAMPFADRARRPRVRMSAWAVLRSVPTLLRFDQRALGHVAPAYRTPTPDWWAALPDITAETLILYGGPTGPVPADRLAAQAEAIPDCRVVTFDDAGHRIHSTRPDDFAAAVLGFLTA</sequence>
<proteinExistence type="predicted"/>
<protein>
    <submittedName>
        <fullName evidence="2">Pimeloyl-ACP methyl ester carboxylesterase</fullName>
    </submittedName>
</protein>
<evidence type="ECO:0000313" key="2">
    <source>
        <dbReference type="EMBL" id="MBB6035442.1"/>
    </source>
</evidence>
<name>A0A841FPF6_9ACTN</name>
<dbReference type="PRINTS" id="PR00111">
    <property type="entry name" value="ABHYDROLASE"/>
</dbReference>
<dbReference type="SUPFAM" id="SSF53474">
    <property type="entry name" value="alpha/beta-Hydrolases"/>
    <property type="match status" value="1"/>
</dbReference>
<dbReference type="Gene3D" id="3.40.50.1820">
    <property type="entry name" value="alpha/beta hydrolase"/>
    <property type="match status" value="1"/>
</dbReference>
<dbReference type="EMBL" id="JACHGT010000006">
    <property type="protein sequence ID" value="MBB6035442.1"/>
    <property type="molecule type" value="Genomic_DNA"/>
</dbReference>
<dbReference type="InterPro" id="IPR029058">
    <property type="entry name" value="AB_hydrolase_fold"/>
</dbReference>
<gene>
    <name evidence="2" type="ORF">HNR73_003299</name>
</gene>
<accession>A0A841FPF6</accession>
<evidence type="ECO:0000259" key="1">
    <source>
        <dbReference type="Pfam" id="PF12697"/>
    </source>
</evidence>